<dbReference type="Proteomes" id="UP000254181">
    <property type="component" value="Unassembled WGS sequence"/>
</dbReference>
<dbReference type="Proteomes" id="UP000523197">
    <property type="component" value="Unassembled WGS sequence"/>
</dbReference>
<organism evidence="1 6">
    <name type="scientific">Escherichia coli</name>
    <dbReference type="NCBI Taxonomy" id="562"/>
    <lineage>
        <taxon>Bacteria</taxon>
        <taxon>Pseudomonadati</taxon>
        <taxon>Pseudomonadota</taxon>
        <taxon>Gammaproteobacteria</taxon>
        <taxon>Enterobacterales</taxon>
        <taxon>Enterobacteriaceae</taxon>
        <taxon>Escherichia</taxon>
    </lineage>
</organism>
<name>A0A0L6XZD8_ECOLX</name>
<dbReference type="Proteomes" id="UP000254429">
    <property type="component" value="Unassembled WGS sequence"/>
</dbReference>
<dbReference type="EMBL" id="UGEM01000004">
    <property type="protein sequence ID" value="STP18426.1"/>
    <property type="molecule type" value="Genomic_DNA"/>
</dbReference>
<dbReference type="EMBL" id="UGFG01000001">
    <property type="protein sequence ID" value="STM37627.1"/>
    <property type="molecule type" value="Genomic_DNA"/>
</dbReference>
<evidence type="ECO:0000313" key="4">
    <source>
        <dbReference type="Proteomes" id="UP000254181"/>
    </source>
</evidence>
<dbReference type="AlphaFoldDB" id="A0A0L6XZD8"/>
<accession>A0A0L6XZD8</accession>
<proteinExistence type="predicted"/>
<gene>
    <name evidence="1" type="ORF">HLX92_08650</name>
    <name evidence="2" type="ORF">NCTC8500_01373</name>
    <name evidence="3" type="ORF">NCTC9075_01887</name>
</gene>
<evidence type="ECO:0000313" key="5">
    <source>
        <dbReference type="Proteomes" id="UP000254429"/>
    </source>
</evidence>
<reference evidence="4 5" key="1">
    <citation type="submission" date="2018-06" db="EMBL/GenBank/DDBJ databases">
        <authorList>
            <consortium name="Pathogen Informatics"/>
            <person name="Doyle S."/>
        </authorList>
    </citation>
    <scope>NUCLEOTIDE SEQUENCE [LARGE SCALE GENOMIC DNA]</scope>
    <source>
        <strain evidence="2 5">NCTC8500</strain>
        <strain evidence="3 4">NCTC9075</strain>
    </source>
</reference>
<dbReference type="RefSeq" id="WP_000199789.1">
    <property type="nucleotide sequence ID" value="NZ_BFHW01000040.1"/>
</dbReference>
<reference evidence="1 6" key="2">
    <citation type="submission" date="2020-05" db="EMBL/GenBank/DDBJ databases">
        <title>Epidemiological investigations into extended-spectrum beta-lactam resistant Escherichia coli ST457 carried by Australian Silver gulls identified clonal lineages that cause ExPEC disease.</title>
        <authorList>
            <person name="Nesporova K."/>
            <person name="Wyrsch E.R."/>
            <person name="Valcek A."/>
            <person name="Bitar I."/>
            <person name="Chaw K."/>
            <person name="Harris P."/>
            <person name="Hrabak J."/>
            <person name="Djordjevic S.P."/>
            <person name="Dolejska M."/>
        </authorList>
    </citation>
    <scope>NUCLEOTIDE SEQUENCE [LARGE SCALE GENOMIC DNA]</scope>
    <source>
        <strain evidence="1 6">CE1966</strain>
    </source>
</reference>
<evidence type="ECO:0000313" key="1">
    <source>
        <dbReference type="EMBL" id="MBA1886239.1"/>
    </source>
</evidence>
<evidence type="ECO:0000313" key="3">
    <source>
        <dbReference type="EMBL" id="STP18426.1"/>
    </source>
</evidence>
<dbReference type="EMBL" id="JABFNF010000005">
    <property type="protein sequence ID" value="MBA1886239.1"/>
    <property type="molecule type" value="Genomic_DNA"/>
</dbReference>
<evidence type="ECO:0000313" key="2">
    <source>
        <dbReference type="EMBL" id="STM37627.1"/>
    </source>
</evidence>
<evidence type="ECO:0000313" key="6">
    <source>
        <dbReference type="Proteomes" id="UP000523197"/>
    </source>
</evidence>
<sequence length="292" mass="32648">MTSAYTDVQQEENITDKLVVKYDGPALADHKIDLDVLTESLNGLNNLLKEVNLVVNGTSECINVEVEPFKEGSFEYLIDVIQNPLDHLNILSIIGLGGTTALAAGNTLIDLIRQINGRQIKRLTLTAEGDCKIVMDDGEEIIAPSYFRPLLASPSIRKSLSKLIHNPLQKEGYESLKISTQQGVELIKVHEDNIEPFRYRRVPVVQSLSERVIEEALITFLTIHKDKNTGWRVNYGDDTISVSIEDTEFLQRVSTGREPGVFSDAYCVDLLVRENLNSLDKTYIVVKVHGIL</sequence>
<protein>
    <submittedName>
        <fullName evidence="1">Uncharacterized protein</fullName>
    </submittedName>
</protein>